<name>A0ABQ0VAA9_ENTMU</name>
<protein>
    <recommendedName>
        <fullName evidence="3">DUF1310 domain-containing protein</fullName>
    </recommendedName>
</protein>
<dbReference type="EMBL" id="BJWA01000002">
    <property type="protein sequence ID" value="GEL79141.1"/>
    <property type="molecule type" value="Genomic_DNA"/>
</dbReference>
<comment type="caution">
    <text evidence="1">The sequence shown here is derived from an EMBL/GenBank/DDBJ whole genome shotgun (WGS) entry which is preliminary data.</text>
</comment>
<dbReference type="RefSeq" id="WP_071866316.1">
    <property type="nucleotide sequence ID" value="NZ_BJWA01000002.1"/>
</dbReference>
<evidence type="ECO:0000313" key="1">
    <source>
        <dbReference type="EMBL" id="GEL79141.1"/>
    </source>
</evidence>
<reference evidence="1 2" key="1">
    <citation type="submission" date="2019-07" db="EMBL/GenBank/DDBJ databases">
        <title>Whole genome shotgun sequence of Enterococcus mundtii NBRC 100490.</title>
        <authorList>
            <person name="Hosoyama A."/>
            <person name="Uohara A."/>
            <person name="Ohji S."/>
            <person name="Ichikawa N."/>
        </authorList>
    </citation>
    <scope>NUCLEOTIDE SEQUENCE [LARGE SCALE GENOMIC DNA]</scope>
    <source>
        <strain evidence="1 2">NBRC 100490</strain>
    </source>
</reference>
<accession>A0ABQ0VAA9</accession>
<evidence type="ECO:0008006" key="3">
    <source>
        <dbReference type="Google" id="ProtNLM"/>
    </source>
</evidence>
<dbReference type="Proteomes" id="UP000321175">
    <property type="component" value="Unassembled WGS sequence"/>
</dbReference>
<gene>
    <name evidence="1" type="ORF">EMU01_02850</name>
</gene>
<sequence length="135" mass="15729">MKKRMNKQMLIGITVIFSLVIIVIGGKVYMDKREERKAQELLAVEKQAAQVLKNTFADITEIKFERSGKNDMTGTYGMFVTMKNKEKKQVSFSFTFSKKHNEIYSYIINDRNIQKKGITKNPIYVIFSNNMEDKI</sequence>
<proteinExistence type="predicted"/>
<dbReference type="GeneID" id="60998947"/>
<organism evidence="1 2">
    <name type="scientific">Enterococcus mundtii</name>
    <dbReference type="NCBI Taxonomy" id="53346"/>
    <lineage>
        <taxon>Bacteria</taxon>
        <taxon>Bacillati</taxon>
        <taxon>Bacillota</taxon>
        <taxon>Bacilli</taxon>
        <taxon>Lactobacillales</taxon>
        <taxon>Enterococcaceae</taxon>
        <taxon>Enterococcus</taxon>
    </lineage>
</organism>
<keyword evidence="2" id="KW-1185">Reference proteome</keyword>
<evidence type="ECO:0000313" key="2">
    <source>
        <dbReference type="Proteomes" id="UP000321175"/>
    </source>
</evidence>